<reference evidence="1" key="1">
    <citation type="journal article" date="2014" name="PLoS ONE">
        <title>Transcriptome-Based Identification of ABC Transporters in the Western Tarnished Plant Bug Lygus hesperus.</title>
        <authorList>
            <person name="Hull J.J."/>
            <person name="Chaney K."/>
            <person name="Geib S.M."/>
            <person name="Fabrick J.A."/>
            <person name="Brent C.S."/>
            <person name="Walsh D."/>
            <person name="Lavine L.C."/>
        </authorList>
    </citation>
    <scope>NUCLEOTIDE SEQUENCE</scope>
</reference>
<dbReference type="InterPro" id="IPR007497">
    <property type="entry name" value="SIMPL/DUF541"/>
</dbReference>
<organism evidence="1">
    <name type="scientific">Lygus hesperus</name>
    <name type="common">Western plant bug</name>
    <dbReference type="NCBI Taxonomy" id="30085"/>
    <lineage>
        <taxon>Eukaryota</taxon>
        <taxon>Metazoa</taxon>
        <taxon>Ecdysozoa</taxon>
        <taxon>Arthropoda</taxon>
        <taxon>Hexapoda</taxon>
        <taxon>Insecta</taxon>
        <taxon>Pterygota</taxon>
        <taxon>Neoptera</taxon>
        <taxon>Paraneoptera</taxon>
        <taxon>Hemiptera</taxon>
        <taxon>Heteroptera</taxon>
        <taxon>Panheteroptera</taxon>
        <taxon>Cimicomorpha</taxon>
        <taxon>Miridae</taxon>
        <taxon>Mirini</taxon>
        <taxon>Lygus</taxon>
    </lineage>
</organism>
<dbReference type="AlphaFoldDB" id="A0A0A9Z259"/>
<accession>A0A0A9Z259</accession>
<reference evidence="1" key="2">
    <citation type="submission" date="2014-07" db="EMBL/GenBank/DDBJ databases">
        <authorList>
            <person name="Hull J."/>
        </authorList>
    </citation>
    <scope>NUCLEOTIDE SEQUENCE</scope>
</reference>
<proteinExistence type="predicted"/>
<sequence>MATIRLTVNTNGASLPNAYKQPKLEPVTSEDLKNPRYCSPCIHNVHNERVNSLLTYLHVLNFTGLGNNSGSDSGSNDTSRPIIRRIITGGSELYPDFIYINSTRVLNEYVATTSISVEVDLPLLSTVYDQCILRGINKISLDGASVHHEQLQQHLYDVEQRALH</sequence>
<gene>
    <name evidence="1" type="ORF">CM83_19089</name>
</gene>
<evidence type="ECO:0000313" key="1">
    <source>
        <dbReference type="EMBL" id="JAG37956.1"/>
    </source>
</evidence>
<dbReference type="Pfam" id="PF04402">
    <property type="entry name" value="SIMPL"/>
    <property type="match status" value="1"/>
</dbReference>
<protein>
    <submittedName>
        <fullName evidence="1">Uncharacterized protein</fullName>
    </submittedName>
</protein>
<dbReference type="EMBL" id="GBHO01005648">
    <property type="protein sequence ID" value="JAG37956.1"/>
    <property type="molecule type" value="Transcribed_RNA"/>
</dbReference>
<name>A0A0A9Z259_LYGHE</name>